<dbReference type="Proteomes" id="UP001560685">
    <property type="component" value="Unassembled WGS sequence"/>
</dbReference>
<organism evidence="2 3">
    <name type="scientific">Hyphococcus lacteus</name>
    <dbReference type="NCBI Taxonomy" id="3143536"/>
    <lineage>
        <taxon>Bacteria</taxon>
        <taxon>Pseudomonadati</taxon>
        <taxon>Pseudomonadota</taxon>
        <taxon>Alphaproteobacteria</taxon>
        <taxon>Parvularculales</taxon>
        <taxon>Parvularculaceae</taxon>
        <taxon>Hyphococcus</taxon>
    </lineage>
</organism>
<comment type="caution">
    <text evidence="2">The sequence shown here is derived from an EMBL/GenBank/DDBJ whole genome shotgun (WGS) entry which is preliminary data.</text>
</comment>
<feature type="domain" description="PhnA protein N-terminal proteobacterial" evidence="1">
    <location>
        <begin position="6"/>
        <end position="52"/>
    </location>
</feature>
<gene>
    <name evidence="2" type="ORF">ABFZ84_06690</name>
</gene>
<dbReference type="Gene3D" id="2.30.30.40">
    <property type="entry name" value="SH3 Domains"/>
    <property type="match status" value="1"/>
</dbReference>
<evidence type="ECO:0000259" key="1">
    <source>
        <dbReference type="SMART" id="SM00782"/>
    </source>
</evidence>
<dbReference type="Pfam" id="PF03831">
    <property type="entry name" value="YjdM"/>
    <property type="match status" value="1"/>
</dbReference>
<reference evidence="2 3" key="1">
    <citation type="submission" date="2024-05" db="EMBL/GenBank/DDBJ databases">
        <title>Three bacterial strains, DH-69, EH-24, and ECK-19 isolated from coastal sediments.</title>
        <authorList>
            <person name="Ye Y.-Q."/>
            <person name="Du Z.-J."/>
        </authorList>
    </citation>
    <scope>NUCLEOTIDE SEQUENCE [LARGE SCALE GENOMIC DNA]</scope>
    <source>
        <strain evidence="2 3">ECK-19</strain>
    </source>
</reference>
<dbReference type="InterPro" id="IPR013991">
    <property type="entry name" value="PhnaA_N_proteobac"/>
</dbReference>
<dbReference type="RefSeq" id="WP_369313190.1">
    <property type="nucleotide sequence ID" value="NZ_JBEHZE010000001.1"/>
</dbReference>
<dbReference type="SMART" id="SM00782">
    <property type="entry name" value="PhnA_Zn_Ribbon"/>
    <property type="match status" value="1"/>
</dbReference>
<accession>A0ABV3Z366</accession>
<sequence>MAIENILRERAGKKCELCANSENLSVYFVPPHNDGAVDKSILACATCTGQIMENADIDVHHWRNLNDSAWSQIPAVQVVAWRMLSRLRDEAWARDLLEILYLDDATAAWAQSGIEASDEVGIRHIDSNGTELAVGDSVVLIKDLNVKGAGFTAKRGTVVRNISLSPNNAKHIEGRVNSQQIVILTEFVKKSN</sequence>
<proteinExistence type="predicted"/>
<evidence type="ECO:0000313" key="2">
    <source>
        <dbReference type="EMBL" id="MEX6633236.1"/>
    </source>
</evidence>
<protein>
    <submittedName>
        <fullName evidence="2">PhnA domain-containing protein</fullName>
    </submittedName>
</protein>
<dbReference type="InterPro" id="IPR013988">
    <property type="entry name" value="YjdM_C"/>
</dbReference>
<evidence type="ECO:0000313" key="3">
    <source>
        <dbReference type="Proteomes" id="UP001560685"/>
    </source>
</evidence>
<name>A0ABV3Z366_9PROT</name>
<dbReference type="EMBL" id="JBEHZE010000001">
    <property type="protein sequence ID" value="MEX6633236.1"/>
    <property type="molecule type" value="Genomic_DNA"/>
</dbReference>
<dbReference type="SUPFAM" id="SSF82057">
    <property type="entry name" value="Prokaryotic SH3-related domain"/>
    <property type="match status" value="1"/>
</dbReference>
<keyword evidence="3" id="KW-1185">Reference proteome</keyword>